<sequence length="206" mass="22136">MTKRSVRSAPALACTVHGVLSQPLGWTAVALACLPAVLRQWLFVLAMGLRFTELTVHIQDCYSSARIALSASTSLCNGRRAVVFGKTSLNKPTLKSELMKNQNWPMYYTNSENAYLKEGLVKIVSGIRPVGYGFSAQPDVTIICTASGPAQLSVTLLKDNREYTPTVMQCSPGVMRGKETGVRQLGGSHSSAKPPAWPAGLSGVHL</sequence>
<organism evidence="2 3">
    <name type="scientific">Macrostomum lignano</name>
    <dbReference type="NCBI Taxonomy" id="282301"/>
    <lineage>
        <taxon>Eukaryota</taxon>
        <taxon>Metazoa</taxon>
        <taxon>Spiralia</taxon>
        <taxon>Lophotrochozoa</taxon>
        <taxon>Platyhelminthes</taxon>
        <taxon>Rhabditophora</taxon>
        <taxon>Macrostomorpha</taxon>
        <taxon>Macrostomida</taxon>
        <taxon>Macrostomidae</taxon>
        <taxon>Macrostomum</taxon>
    </lineage>
</organism>
<evidence type="ECO:0000256" key="1">
    <source>
        <dbReference type="SAM" id="MobiDB-lite"/>
    </source>
</evidence>
<accession>A0A1I8FBF5</accession>
<keyword evidence="2" id="KW-1185">Reference proteome</keyword>
<name>A0A1I8FBF5_9PLAT</name>
<protein>
    <submittedName>
        <fullName evidence="3">Lipocln_cytosolic_FA-bd_dom domain-containing protein</fullName>
    </submittedName>
</protein>
<proteinExistence type="predicted"/>
<evidence type="ECO:0000313" key="2">
    <source>
        <dbReference type="Proteomes" id="UP000095280"/>
    </source>
</evidence>
<dbReference type="WBParaSite" id="maker-unitig_28132-snap-gene-0.1-mRNA-1">
    <property type="protein sequence ID" value="maker-unitig_28132-snap-gene-0.1-mRNA-1"/>
    <property type="gene ID" value="maker-unitig_28132-snap-gene-0.1"/>
</dbReference>
<reference evidence="3" key="1">
    <citation type="submission" date="2016-11" db="UniProtKB">
        <authorList>
            <consortium name="WormBaseParasite"/>
        </authorList>
    </citation>
    <scope>IDENTIFICATION</scope>
</reference>
<feature type="region of interest" description="Disordered" evidence="1">
    <location>
        <begin position="179"/>
        <end position="206"/>
    </location>
</feature>
<dbReference type="Proteomes" id="UP000095280">
    <property type="component" value="Unplaced"/>
</dbReference>
<dbReference type="PROSITE" id="PS51257">
    <property type="entry name" value="PROKAR_LIPOPROTEIN"/>
    <property type="match status" value="1"/>
</dbReference>
<dbReference type="AlphaFoldDB" id="A0A1I8FBF5"/>
<evidence type="ECO:0000313" key="3">
    <source>
        <dbReference type="WBParaSite" id="maker-unitig_28132-snap-gene-0.1-mRNA-1"/>
    </source>
</evidence>